<name>A0A179FYK0_METCM</name>
<dbReference type="RefSeq" id="XP_018146660.1">
    <property type="nucleotide sequence ID" value="XM_018293290.1"/>
</dbReference>
<dbReference type="Gene3D" id="3.40.50.1820">
    <property type="entry name" value="alpha/beta hydrolase"/>
    <property type="match status" value="1"/>
</dbReference>
<dbReference type="OrthoDB" id="4298355at2759"/>
<dbReference type="SUPFAM" id="SSF53474">
    <property type="entry name" value="alpha/beta-Hydrolases"/>
    <property type="match status" value="1"/>
</dbReference>
<protein>
    <submittedName>
        <fullName evidence="1">Alpha/beta hydrolase family domain-containing protein</fullName>
    </submittedName>
</protein>
<reference evidence="1 2" key="1">
    <citation type="journal article" date="2016" name="PLoS Pathog.">
        <title>Biosynthesis of antibiotic leucinostatins in bio-control fungus Purpureocillium lilacinum and their inhibition on phytophthora revealed by genome mining.</title>
        <authorList>
            <person name="Wang G."/>
            <person name="Liu Z."/>
            <person name="Lin R."/>
            <person name="Li E."/>
            <person name="Mao Z."/>
            <person name="Ling J."/>
            <person name="Yang Y."/>
            <person name="Yin W.B."/>
            <person name="Xie B."/>
        </authorList>
    </citation>
    <scope>NUCLEOTIDE SEQUENCE [LARGE SCALE GENOMIC DNA]</scope>
    <source>
        <strain evidence="1">170</strain>
    </source>
</reference>
<gene>
    <name evidence="1" type="ORF">VFPPC_15537</name>
</gene>
<keyword evidence="1" id="KW-0378">Hydrolase</keyword>
<dbReference type="KEGG" id="pchm:VFPPC_15537"/>
<dbReference type="AlphaFoldDB" id="A0A179FYK0"/>
<dbReference type="GeneID" id="28857284"/>
<evidence type="ECO:0000313" key="1">
    <source>
        <dbReference type="EMBL" id="OAQ70123.1"/>
    </source>
</evidence>
<sequence length="375" mass="41876">MSRADHGLIKSRKRISPFPKIPEYVETKISNIKAPLSPAQHLSLTSRIANMVFPYEWLAYELENTLFPGNAPKGFHREISYSYLNSNVDKRKKGYEPMSEDVEHHQIETKLGTIVGVHVYRATNAEDNPKKVFVPLQGNTRPARYMNEILEALTFDRTCAVIARDFVGYDLSSRVPNENGALELAAIANELAVYQYAVEMYPDAEIIPFCRSIGGLMLLILLGFVKVNKVILCVPFGELYPVMRNMAEKMARYGLLRRCAGFVASLVVPKCIDMAFPKGCKVDELPGFETTGFQLASAIQASNADFSGKSVLMFEAKDDDLIPQGQTQNLAAKLHAKAAKTKIVTLEGDHKALPWDEKNSHFAVDEIKRFVDNGL</sequence>
<proteinExistence type="predicted"/>
<comment type="caution">
    <text evidence="1">The sequence shown here is derived from an EMBL/GenBank/DDBJ whole genome shotgun (WGS) entry which is preliminary data.</text>
</comment>
<keyword evidence="2" id="KW-1185">Reference proteome</keyword>
<dbReference type="Proteomes" id="UP000078397">
    <property type="component" value="Unassembled WGS sequence"/>
</dbReference>
<evidence type="ECO:0000313" key="2">
    <source>
        <dbReference type="Proteomes" id="UP000078397"/>
    </source>
</evidence>
<dbReference type="GO" id="GO:0016787">
    <property type="term" value="F:hydrolase activity"/>
    <property type="evidence" value="ECO:0007669"/>
    <property type="project" value="UniProtKB-KW"/>
</dbReference>
<dbReference type="InterPro" id="IPR029058">
    <property type="entry name" value="AB_hydrolase_fold"/>
</dbReference>
<organism evidence="1 2">
    <name type="scientific">Pochonia chlamydosporia 170</name>
    <dbReference type="NCBI Taxonomy" id="1380566"/>
    <lineage>
        <taxon>Eukaryota</taxon>
        <taxon>Fungi</taxon>
        <taxon>Dikarya</taxon>
        <taxon>Ascomycota</taxon>
        <taxon>Pezizomycotina</taxon>
        <taxon>Sordariomycetes</taxon>
        <taxon>Hypocreomycetidae</taxon>
        <taxon>Hypocreales</taxon>
        <taxon>Clavicipitaceae</taxon>
        <taxon>Pochonia</taxon>
    </lineage>
</organism>
<accession>A0A179FYK0</accession>
<dbReference type="EMBL" id="LSBJ02000002">
    <property type="protein sequence ID" value="OAQ70123.1"/>
    <property type="molecule type" value="Genomic_DNA"/>
</dbReference>